<dbReference type="EMBL" id="VFLP01000020">
    <property type="protein sequence ID" value="TRX94620.1"/>
    <property type="molecule type" value="Genomic_DNA"/>
</dbReference>
<proteinExistence type="predicted"/>
<dbReference type="OrthoDB" id="47488at2759"/>
<sequence length="619" mass="66676">MKTVSVLTCVFAAVSSILAQSIEDINGKWFLSPYAGQDVTNVTGVVTAKGPSGIWLRSLEATNDKHVSGGIYVYGKALAKNDSIATGDVLVLDGKVTEYRSRMDYIYLTEITAAKVRTVLEHNRTFAPIALGTQRSPPTKLLSSLDGGDVFKVPNNQSLISVVNPILEPNKYGLDFWESLTGEIVTIKHPRAVGRPNQYGDTWVIGDWATTGGNERVGLTLSSKDGNPEAILISSPLDGTRNGDDGKIGDRFEDITGVVTQGSGFYQIQPLTKLTVVSSLKPHIGEPTTLTSDGTCAGVTVGSYNIENFSPGDKVHMNNLANHIVNYLNAPDLLALQEIQDNNGETNDGTVDSAFTLSTLVDAIATHSSGSVVYNFTYINPLDGQNGGAPGGNIRNAYLYRPEVLQLQGGRDAVVGDAVTANEVLKGPKLKYNPGLIDPTNDAWNASRKPLVAAWEVVGPKAEKHKGKPKPLFTVNVHFTSKGGSSSLHGDARPPVNGGVDKRIAQAQTAGAFVAEILARDSHAHVLTIGDFNEFAFVAPLQTFAKVSKLKDLDDVVKIPATERYTYLYDANSQELDHAFVSKKLRKGAQFEHVHINTWLAYEDMVSDHDPSVAKFNLC</sequence>
<dbReference type="PANTHER" id="PTHR42834:SF1">
    <property type="entry name" value="ENDONUCLEASE_EXONUCLEASE_PHOSPHATASE FAMILY PROTEIN (AFU_ORTHOLOGUE AFUA_3G09210)"/>
    <property type="match status" value="1"/>
</dbReference>
<evidence type="ECO:0000256" key="1">
    <source>
        <dbReference type="SAM" id="SignalP"/>
    </source>
</evidence>
<accession>A0A553I355</accession>
<feature type="chain" id="PRO_5021808240" description="Endonuclease/exonuclease/phosphatase domain-containing protein" evidence="1">
    <location>
        <begin position="20"/>
        <end position="619"/>
    </location>
</feature>
<evidence type="ECO:0000313" key="4">
    <source>
        <dbReference type="Proteomes" id="UP000319160"/>
    </source>
</evidence>
<name>A0A553I355_9PEZI</name>
<dbReference type="InterPro" id="IPR036691">
    <property type="entry name" value="Endo/exonu/phosph_ase_sf"/>
</dbReference>
<dbReference type="GO" id="GO:0003824">
    <property type="term" value="F:catalytic activity"/>
    <property type="evidence" value="ECO:0007669"/>
    <property type="project" value="InterPro"/>
</dbReference>
<comment type="caution">
    <text evidence="3">The sequence shown here is derived from an EMBL/GenBank/DDBJ whole genome shotgun (WGS) entry which is preliminary data.</text>
</comment>
<dbReference type="Gene3D" id="3.60.10.10">
    <property type="entry name" value="Endonuclease/exonuclease/phosphatase"/>
    <property type="match status" value="1"/>
</dbReference>
<dbReference type="AlphaFoldDB" id="A0A553I355"/>
<keyword evidence="1" id="KW-0732">Signal</keyword>
<dbReference type="InterPro" id="IPR005135">
    <property type="entry name" value="Endo/exonuclease/phosphatase"/>
</dbReference>
<dbReference type="STRING" id="2512241.A0A553I355"/>
<protein>
    <recommendedName>
        <fullName evidence="2">Endonuclease/exonuclease/phosphatase domain-containing protein</fullName>
    </recommendedName>
</protein>
<gene>
    <name evidence="3" type="ORF">FHL15_004392</name>
</gene>
<keyword evidence="4" id="KW-1185">Reference proteome</keyword>
<evidence type="ECO:0000313" key="3">
    <source>
        <dbReference type="EMBL" id="TRX94620.1"/>
    </source>
</evidence>
<dbReference type="SUPFAM" id="SSF56219">
    <property type="entry name" value="DNase I-like"/>
    <property type="match status" value="1"/>
</dbReference>
<reference evidence="4" key="1">
    <citation type="submission" date="2019-06" db="EMBL/GenBank/DDBJ databases">
        <title>Draft genome sequence of the griseofulvin-producing fungus Xylaria cubensis strain G536.</title>
        <authorList>
            <person name="Mead M.E."/>
            <person name="Raja H.A."/>
            <person name="Steenwyk J.L."/>
            <person name="Knowles S.L."/>
            <person name="Oberlies N.H."/>
            <person name="Rokas A."/>
        </authorList>
    </citation>
    <scope>NUCLEOTIDE SEQUENCE [LARGE SCALE GENOMIC DNA]</scope>
    <source>
        <strain evidence="4">G536</strain>
    </source>
</reference>
<dbReference type="Pfam" id="PF03372">
    <property type="entry name" value="Exo_endo_phos"/>
    <property type="match status" value="1"/>
</dbReference>
<dbReference type="CDD" id="cd04486">
    <property type="entry name" value="YhcR_OBF_like"/>
    <property type="match status" value="1"/>
</dbReference>
<organism evidence="3 4">
    <name type="scientific">Xylaria flabelliformis</name>
    <dbReference type="NCBI Taxonomy" id="2512241"/>
    <lineage>
        <taxon>Eukaryota</taxon>
        <taxon>Fungi</taxon>
        <taxon>Dikarya</taxon>
        <taxon>Ascomycota</taxon>
        <taxon>Pezizomycotina</taxon>
        <taxon>Sordariomycetes</taxon>
        <taxon>Xylariomycetidae</taxon>
        <taxon>Xylariales</taxon>
        <taxon>Xylariaceae</taxon>
        <taxon>Xylaria</taxon>
    </lineage>
</organism>
<dbReference type="PANTHER" id="PTHR42834">
    <property type="entry name" value="ENDONUCLEASE/EXONUCLEASE/PHOSPHATASE FAMILY PROTEIN (AFU_ORTHOLOGUE AFUA_3G09210)"/>
    <property type="match status" value="1"/>
</dbReference>
<dbReference type="Proteomes" id="UP000319160">
    <property type="component" value="Unassembled WGS sequence"/>
</dbReference>
<feature type="signal peptide" evidence="1">
    <location>
        <begin position="1"/>
        <end position="19"/>
    </location>
</feature>
<feature type="domain" description="Endonuclease/exonuclease/phosphatase" evidence="2">
    <location>
        <begin position="302"/>
        <end position="609"/>
    </location>
</feature>
<evidence type="ECO:0000259" key="2">
    <source>
        <dbReference type="Pfam" id="PF03372"/>
    </source>
</evidence>